<dbReference type="InterPro" id="IPR013103">
    <property type="entry name" value="RVT_2"/>
</dbReference>
<dbReference type="PANTHER" id="PTHR11439">
    <property type="entry name" value="GAG-POL-RELATED RETROTRANSPOSON"/>
    <property type="match status" value="1"/>
</dbReference>
<comment type="caution">
    <text evidence="2">The sequence shown here is derived from an EMBL/GenBank/DDBJ whole genome shotgun (WGS) entry which is preliminary data.</text>
</comment>
<sequence>MRDLEVWEEIPIQDTFKLVGTTWVFKTKTDKRHQVLEYKAQLCAQGFSQTQGSDLSKTFAPTGRLNTLRKLISFAVSRKLIFEQLDIKSASLNAPLEEEVYLTIPQGLDSDKRRKCLKFKKAIYCLKQAPLAWYKHLSLWLLSIGLKISKSDACVFFSEGEDPIWLFLHVDDIGIFGKNLSNFKNKIEKEFQTKILGKASLMLGIKIIHDTNSITLSQGHYINSLLDLYGMKNCKPVGTPLIPNSHLNAASQEERNTFEELEVNYHSAVGSLSYLSSATQPDLSYSISALSQFFEKPGIKHWNAFLHVLKYLKGTKNVGLTYSGDNCEALVAYCDADWGNCRITRQSVMGYLIKLFNNLVIWKTRKQPTVSLSSAEAECKSLTDLGSELIWFKHFCKEVNIFDEDSAIIVHEDNQGCINTANSDSNTNARRMKHLDIQLHFIWEMIKENKIKLLYTPSRSILADFLTKSVCRPALKRAMQSLKLLTNKDKGSVEEKMSQSVS</sequence>
<evidence type="ECO:0000313" key="2">
    <source>
        <dbReference type="EMBL" id="MBW0534368.1"/>
    </source>
</evidence>
<name>A0A9Q3IAN3_9BASI</name>
<dbReference type="EMBL" id="AVOT02039337">
    <property type="protein sequence ID" value="MBW0534368.1"/>
    <property type="molecule type" value="Genomic_DNA"/>
</dbReference>
<dbReference type="OrthoDB" id="999640at2759"/>
<organism evidence="2 3">
    <name type="scientific">Austropuccinia psidii MF-1</name>
    <dbReference type="NCBI Taxonomy" id="1389203"/>
    <lineage>
        <taxon>Eukaryota</taxon>
        <taxon>Fungi</taxon>
        <taxon>Dikarya</taxon>
        <taxon>Basidiomycota</taxon>
        <taxon>Pucciniomycotina</taxon>
        <taxon>Pucciniomycetes</taxon>
        <taxon>Pucciniales</taxon>
        <taxon>Sphaerophragmiaceae</taxon>
        <taxon>Austropuccinia</taxon>
    </lineage>
</organism>
<gene>
    <name evidence="2" type="ORF">O181_074083</name>
</gene>
<dbReference type="SUPFAM" id="SSF56672">
    <property type="entry name" value="DNA/RNA polymerases"/>
    <property type="match status" value="1"/>
</dbReference>
<protein>
    <recommendedName>
        <fullName evidence="1">Reverse transcriptase Ty1/copia-type domain-containing protein</fullName>
    </recommendedName>
</protein>
<proteinExistence type="predicted"/>
<evidence type="ECO:0000259" key="1">
    <source>
        <dbReference type="Pfam" id="PF07727"/>
    </source>
</evidence>
<dbReference type="PANTHER" id="PTHR11439:SF467">
    <property type="entry name" value="INTEGRASE CATALYTIC DOMAIN-CONTAINING PROTEIN"/>
    <property type="match status" value="1"/>
</dbReference>
<dbReference type="Pfam" id="PF07727">
    <property type="entry name" value="RVT_2"/>
    <property type="match status" value="1"/>
</dbReference>
<dbReference type="Proteomes" id="UP000765509">
    <property type="component" value="Unassembled WGS sequence"/>
</dbReference>
<feature type="domain" description="Reverse transcriptase Ty1/copia-type" evidence="1">
    <location>
        <begin position="5"/>
        <end position="242"/>
    </location>
</feature>
<evidence type="ECO:0000313" key="3">
    <source>
        <dbReference type="Proteomes" id="UP000765509"/>
    </source>
</evidence>
<dbReference type="CDD" id="cd09272">
    <property type="entry name" value="RNase_HI_RT_Ty1"/>
    <property type="match status" value="1"/>
</dbReference>
<dbReference type="InterPro" id="IPR043502">
    <property type="entry name" value="DNA/RNA_pol_sf"/>
</dbReference>
<reference evidence="2" key="1">
    <citation type="submission" date="2021-03" db="EMBL/GenBank/DDBJ databases">
        <title>Draft genome sequence of rust myrtle Austropuccinia psidii MF-1, a brazilian biotype.</title>
        <authorList>
            <person name="Quecine M.C."/>
            <person name="Pachon D.M.R."/>
            <person name="Bonatelli M.L."/>
            <person name="Correr F.H."/>
            <person name="Franceschini L.M."/>
            <person name="Leite T.F."/>
            <person name="Margarido G.R.A."/>
            <person name="Almeida C.A."/>
            <person name="Ferrarezi J.A."/>
            <person name="Labate C.A."/>
        </authorList>
    </citation>
    <scope>NUCLEOTIDE SEQUENCE</scope>
    <source>
        <strain evidence="2">MF-1</strain>
    </source>
</reference>
<dbReference type="AlphaFoldDB" id="A0A9Q3IAN3"/>
<accession>A0A9Q3IAN3</accession>
<keyword evidence="3" id="KW-1185">Reference proteome</keyword>